<dbReference type="EMBL" id="VITR01000002">
    <property type="protein sequence ID" value="TWB45337.1"/>
    <property type="molecule type" value="Genomic_DNA"/>
</dbReference>
<dbReference type="RefSeq" id="WP_145729734.1">
    <property type="nucleotide sequence ID" value="NZ_VITR01000002.1"/>
</dbReference>
<protein>
    <submittedName>
        <fullName evidence="2">Uncharacterized protein DUF4287</fullName>
    </submittedName>
</protein>
<dbReference type="InterPro" id="IPR025629">
    <property type="entry name" value="DUF4287"/>
</dbReference>
<proteinExistence type="predicted"/>
<name>A0A560HFW8_9PROT</name>
<organism evidence="2 3">
    <name type="scientific">Nitrospirillum amazonense</name>
    <dbReference type="NCBI Taxonomy" id="28077"/>
    <lineage>
        <taxon>Bacteria</taxon>
        <taxon>Pseudomonadati</taxon>
        <taxon>Pseudomonadota</taxon>
        <taxon>Alphaproteobacteria</taxon>
        <taxon>Rhodospirillales</taxon>
        <taxon>Azospirillaceae</taxon>
        <taxon>Nitrospirillum</taxon>
    </lineage>
</organism>
<reference evidence="2 3" key="1">
    <citation type="submission" date="2019-06" db="EMBL/GenBank/DDBJ databases">
        <title>Genomic Encyclopedia of Type Strains, Phase IV (KMG-V): Genome sequencing to study the core and pangenomes of soil and plant-associated prokaryotes.</title>
        <authorList>
            <person name="Whitman W."/>
        </authorList>
    </citation>
    <scope>NUCLEOTIDE SEQUENCE [LARGE SCALE GENOMIC DNA]</scope>
    <source>
        <strain evidence="2 3">BR 11622</strain>
    </source>
</reference>
<dbReference type="AlphaFoldDB" id="A0A560HFW8"/>
<evidence type="ECO:0000313" key="2">
    <source>
        <dbReference type="EMBL" id="TWB45337.1"/>
    </source>
</evidence>
<accession>A0A560HFW8</accession>
<dbReference type="InterPro" id="IPR043714">
    <property type="entry name" value="DUF5655"/>
</dbReference>
<keyword evidence="3" id="KW-1185">Reference proteome</keyword>
<feature type="domain" description="DUF5655" evidence="1">
    <location>
        <begin position="78"/>
        <end position="187"/>
    </location>
</feature>
<evidence type="ECO:0000259" key="1">
    <source>
        <dbReference type="Pfam" id="PF18899"/>
    </source>
</evidence>
<evidence type="ECO:0000313" key="3">
    <source>
        <dbReference type="Proteomes" id="UP000315751"/>
    </source>
</evidence>
<gene>
    <name evidence="2" type="ORF">FBZ90_102295</name>
</gene>
<dbReference type="Proteomes" id="UP000315751">
    <property type="component" value="Unassembled WGS sequence"/>
</dbReference>
<dbReference type="Pfam" id="PF18899">
    <property type="entry name" value="DUF5655"/>
    <property type="match status" value="1"/>
</dbReference>
<comment type="caution">
    <text evidence="2">The sequence shown here is derived from an EMBL/GenBank/DDBJ whole genome shotgun (WGS) entry which is preliminary data.</text>
</comment>
<dbReference type="Pfam" id="PF14117">
    <property type="entry name" value="DUF4287"/>
    <property type="match status" value="1"/>
</dbReference>
<dbReference type="OrthoDB" id="7172953at2"/>
<sequence length="195" mass="20394">MGKSPDEMMAAILRNLPAKTGRDADAWAALIKAEGLVEPKACARWLKEIHGLGGATAQVLAAHTLGGIHALPPAQRLDKLYEGREGLRPIGDRLTALAQGLGAEVTSTVLSTMISFSAGLKFAEAKPVGKGRIDLGLALGRDPGPMTSTPLIPVKTADASDRITYRVPLTSVDAITGDVADWLSRAHARTRGCGP</sequence>